<evidence type="ECO:0000313" key="4">
    <source>
        <dbReference type="Proteomes" id="UP000626109"/>
    </source>
</evidence>
<evidence type="ECO:0000256" key="1">
    <source>
        <dbReference type="ARBA" id="ARBA00009884"/>
    </source>
</evidence>
<organism evidence="3 4">
    <name type="scientific">Polarella glacialis</name>
    <name type="common">Dinoflagellate</name>
    <dbReference type="NCBI Taxonomy" id="89957"/>
    <lineage>
        <taxon>Eukaryota</taxon>
        <taxon>Sar</taxon>
        <taxon>Alveolata</taxon>
        <taxon>Dinophyceae</taxon>
        <taxon>Suessiales</taxon>
        <taxon>Suessiaceae</taxon>
        <taxon>Polarella</taxon>
    </lineage>
</organism>
<gene>
    <name evidence="3" type="ORF">PGLA2088_LOCUS35665</name>
</gene>
<evidence type="ECO:0000256" key="2">
    <source>
        <dbReference type="SAM" id="MobiDB-lite"/>
    </source>
</evidence>
<name>A0A813KPT1_POLGL</name>
<feature type="compositionally biased region" description="Acidic residues" evidence="2">
    <location>
        <begin position="57"/>
        <end position="88"/>
    </location>
</feature>
<proteinExistence type="inferred from homology"/>
<dbReference type="InterPro" id="IPR036045">
    <property type="entry name" value="Sec1-like_sf"/>
</dbReference>
<dbReference type="GO" id="GO:0016192">
    <property type="term" value="P:vesicle-mediated transport"/>
    <property type="evidence" value="ECO:0007669"/>
    <property type="project" value="InterPro"/>
</dbReference>
<comment type="similarity">
    <text evidence="1">Belongs to the STXBP/unc-18/SEC1 family.</text>
</comment>
<comment type="caution">
    <text evidence="3">The sequence shown here is derived from an EMBL/GenBank/DDBJ whole genome shotgun (WGS) entry which is preliminary data.</text>
</comment>
<feature type="region of interest" description="Disordered" evidence="2">
    <location>
        <begin position="208"/>
        <end position="231"/>
    </location>
</feature>
<feature type="region of interest" description="Disordered" evidence="2">
    <location>
        <begin position="49"/>
        <end position="94"/>
    </location>
</feature>
<dbReference type="InterPro" id="IPR027482">
    <property type="entry name" value="Sec1-like_dom2"/>
</dbReference>
<dbReference type="AlphaFoldDB" id="A0A813KPT1"/>
<dbReference type="InterPro" id="IPR001619">
    <property type="entry name" value="Sec1-like"/>
</dbReference>
<protein>
    <submittedName>
        <fullName evidence="3">Uncharacterized protein</fullName>
    </submittedName>
</protein>
<reference evidence="3" key="1">
    <citation type="submission" date="2021-02" db="EMBL/GenBank/DDBJ databases">
        <authorList>
            <person name="Dougan E. K."/>
            <person name="Rhodes N."/>
            <person name="Thang M."/>
            <person name="Chan C."/>
        </authorList>
    </citation>
    <scope>NUCLEOTIDE SEQUENCE</scope>
</reference>
<evidence type="ECO:0000313" key="3">
    <source>
        <dbReference type="EMBL" id="CAE8709856.1"/>
    </source>
</evidence>
<dbReference type="EMBL" id="CAJNNW010031908">
    <property type="protein sequence ID" value="CAE8709856.1"/>
    <property type="molecule type" value="Genomic_DNA"/>
</dbReference>
<dbReference type="Pfam" id="PF00995">
    <property type="entry name" value="Sec1"/>
    <property type="match status" value="1"/>
</dbReference>
<dbReference type="Gene3D" id="3.40.50.1910">
    <property type="match status" value="1"/>
</dbReference>
<sequence length="231" mass="24736">MSGCQNTQSSTDTDNGGAMTNALLTCLSHKKIQKMRKAKKVSIQYIFNRMVEHMPDSEEEDGDDDEEDSYSEDEDEESESEDDDDDGLDPMTGEKREEGAFSFLIPDFPVAGADNAAGMSLRHAAAETHGAPAIQATDDWSFATPGAGPGTSPNAPPEVTQRVIIFVLGGFTHSELRAAAEVEHKMPRGTEVLIGGTSLLTPRRLIRALRPQRSGSDGIPGAEGGDPTDLT</sequence>
<dbReference type="Proteomes" id="UP000626109">
    <property type="component" value="Unassembled WGS sequence"/>
</dbReference>
<accession>A0A813KPT1</accession>
<dbReference type="SUPFAM" id="SSF56815">
    <property type="entry name" value="Sec1/munc18-like (SM) proteins"/>
    <property type="match status" value="1"/>
</dbReference>